<dbReference type="InterPro" id="IPR000262">
    <property type="entry name" value="FMN-dep_DH"/>
</dbReference>
<dbReference type="PROSITE" id="PS00557">
    <property type="entry name" value="FMN_HYDROXY_ACID_DH_1"/>
    <property type="match status" value="1"/>
</dbReference>
<evidence type="ECO:0000256" key="2">
    <source>
        <dbReference type="ARBA" id="ARBA00023002"/>
    </source>
</evidence>
<dbReference type="Proteomes" id="UP001529338">
    <property type="component" value="Unassembled WGS sequence"/>
</dbReference>
<comment type="similarity">
    <text evidence="3">Belongs to the FMN-dependent alpha-hydroxy acid dehydrogenase family.</text>
</comment>
<dbReference type="RefSeq" id="WP_289456590.1">
    <property type="nucleotide sequence ID" value="NZ_JAUCGQ010000003.1"/>
</dbReference>
<reference evidence="5 6" key="1">
    <citation type="submission" date="2023-06" db="EMBL/GenBank/DDBJ databases">
        <title>Cellulomonas sp. MW4 Whole genome sequence.</title>
        <authorList>
            <person name="Park S."/>
        </authorList>
    </citation>
    <scope>NUCLEOTIDE SEQUENCE [LARGE SCALE GENOMIC DNA]</scope>
    <source>
        <strain evidence="5 6">MW4</strain>
    </source>
</reference>
<dbReference type="EMBL" id="JAUCGQ010000003">
    <property type="protein sequence ID" value="MDM7856424.1"/>
    <property type="molecule type" value="Genomic_DNA"/>
</dbReference>
<dbReference type="InterPro" id="IPR037396">
    <property type="entry name" value="FMN_HAD"/>
</dbReference>
<sequence>MSDDADAPTRAPARAAAVTGRAVQAAIYRAGVFGHRPRVPVEPAALEAAARRRMSARAWSYVAGGAGQQRTAHANAEAFARRRLVPRVLVDVEDRDLSVEMFGRRLPAPLVLAPIGVLETVHRDADVAVARAARRLGLPMVLSSQASVPMEQVARALGDSPRWFQLYWSKDDDVVDSFVERAERAGCEAIVVTLDTHVLGWRTRDLDLGYLPFARGEGIAQYTSDPAFRRLVEARVAAAYRPSEPTPRPTPAAASALLAMSRRYPGRTRDNLRSPLPRAAVETFLDVFSRSTLTWSDLARLRARTTLPILLKGVQHRRDAALALDHGADGLVVSNHGGRQVDGAIASLDALPGVVEEVRERVPVLFDSGVRSGADVAIALALGADAVLVGRPWVYGLALASDDGVRAVMEHVWAELDLTMALCGVRSVDELGPEHLA</sequence>
<evidence type="ECO:0000313" key="5">
    <source>
        <dbReference type="EMBL" id="MDM7856424.1"/>
    </source>
</evidence>
<dbReference type="InterPro" id="IPR008259">
    <property type="entry name" value="FMN_hydac_DH_AS"/>
</dbReference>
<dbReference type="PANTHER" id="PTHR10578">
    <property type="entry name" value="S -2-HYDROXY-ACID OXIDASE-RELATED"/>
    <property type="match status" value="1"/>
</dbReference>
<evidence type="ECO:0000313" key="6">
    <source>
        <dbReference type="Proteomes" id="UP001529338"/>
    </source>
</evidence>
<dbReference type="PIRSF" id="PIRSF000138">
    <property type="entry name" value="Al-hdrx_acd_dh"/>
    <property type="match status" value="1"/>
</dbReference>
<dbReference type="PANTHER" id="PTHR10578:SF143">
    <property type="entry name" value="FMN-DEPENDENT ALPHA-HYDROXY ACID DEHYDROGENASE PB1A11.03"/>
    <property type="match status" value="1"/>
</dbReference>
<dbReference type="InterPro" id="IPR012133">
    <property type="entry name" value="Alpha-hydoxy_acid_DH_FMN"/>
</dbReference>
<protein>
    <submittedName>
        <fullName evidence="5">Alpha-hydroxy-acid oxidizing protein</fullName>
    </submittedName>
</protein>
<evidence type="ECO:0000259" key="4">
    <source>
        <dbReference type="PROSITE" id="PS51349"/>
    </source>
</evidence>
<dbReference type="Gene3D" id="3.20.20.70">
    <property type="entry name" value="Aldolase class I"/>
    <property type="match status" value="1"/>
</dbReference>
<comment type="cofactor">
    <cofactor evidence="1">
        <name>FMN</name>
        <dbReference type="ChEBI" id="CHEBI:58210"/>
    </cofactor>
</comment>
<comment type="caution">
    <text evidence="5">The sequence shown here is derived from an EMBL/GenBank/DDBJ whole genome shotgun (WGS) entry which is preliminary data.</text>
</comment>
<dbReference type="SUPFAM" id="SSF51395">
    <property type="entry name" value="FMN-linked oxidoreductases"/>
    <property type="match status" value="1"/>
</dbReference>
<keyword evidence="6" id="KW-1185">Reference proteome</keyword>
<proteinExistence type="inferred from homology"/>
<keyword evidence="2" id="KW-0560">Oxidoreductase</keyword>
<evidence type="ECO:0000256" key="1">
    <source>
        <dbReference type="ARBA" id="ARBA00001917"/>
    </source>
</evidence>
<feature type="domain" description="FMN hydroxy acid dehydrogenase" evidence="4">
    <location>
        <begin position="35"/>
        <end position="437"/>
    </location>
</feature>
<organism evidence="5 6">
    <name type="scientific">Cellulomonas alba</name>
    <dbReference type="NCBI Taxonomy" id="3053467"/>
    <lineage>
        <taxon>Bacteria</taxon>
        <taxon>Bacillati</taxon>
        <taxon>Actinomycetota</taxon>
        <taxon>Actinomycetes</taxon>
        <taxon>Micrococcales</taxon>
        <taxon>Cellulomonadaceae</taxon>
        <taxon>Cellulomonas</taxon>
    </lineage>
</organism>
<evidence type="ECO:0000256" key="3">
    <source>
        <dbReference type="ARBA" id="ARBA00024042"/>
    </source>
</evidence>
<dbReference type="PROSITE" id="PS51349">
    <property type="entry name" value="FMN_HYDROXY_ACID_DH_2"/>
    <property type="match status" value="1"/>
</dbReference>
<dbReference type="Pfam" id="PF01070">
    <property type="entry name" value="FMN_dh"/>
    <property type="match status" value="1"/>
</dbReference>
<dbReference type="InterPro" id="IPR013785">
    <property type="entry name" value="Aldolase_TIM"/>
</dbReference>
<gene>
    <name evidence="5" type="ORF">QRT04_15915</name>
</gene>
<name>A0ABT7SLM6_9CELL</name>
<accession>A0ABT7SLM6</accession>